<dbReference type="EMBL" id="CT573213">
    <property type="protein sequence ID" value="CAJ63297.1"/>
    <property type="molecule type" value="Genomic_DNA"/>
</dbReference>
<keyword evidence="2 4" id="KW-0547">Nucleotide-binding</keyword>
<dbReference type="eggNOG" id="COG0151">
    <property type="taxonomic scope" value="Bacteria"/>
</dbReference>
<keyword evidence="7" id="KW-1185">Reference proteome</keyword>
<protein>
    <recommendedName>
        <fullName evidence="5">ATP-grasp domain-containing protein</fullName>
    </recommendedName>
</protein>
<dbReference type="PROSITE" id="PS50975">
    <property type="entry name" value="ATP_GRASP"/>
    <property type="match status" value="1"/>
</dbReference>
<evidence type="ECO:0000256" key="3">
    <source>
        <dbReference type="ARBA" id="ARBA00022840"/>
    </source>
</evidence>
<evidence type="ECO:0000259" key="5">
    <source>
        <dbReference type="PROSITE" id="PS50975"/>
    </source>
</evidence>
<organism evidence="6 7">
    <name type="scientific">Frankia alni (strain DSM 45986 / CECT 9034 / ACN14a)</name>
    <dbReference type="NCBI Taxonomy" id="326424"/>
    <lineage>
        <taxon>Bacteria</taxon>
        <taxon>Bacillati</taxon>
        <taxon>Actinomycetota</taxon>
        <taxon>Actinomycetes</taxon>
        <taxon>Frankiales</taxon>
        <taxon>Frankiaceae</taxon>
        <taxon>Frankia</taxon>
    </lineage>
</organism>
<evidence type="ECO:0000256" key="1">
    <source>
        <dbReference type="ARBA" id="ARBA00022598"/>
    </source>
</evidence>
<dbReference type="AlphaFoldDB" id="Q0RGT9"/>
<evidence type="ECO:0000256" key="4">
    <source>
        <dbReference type="PROSITE-ProRule" id="PRU00409"/>
    </source>
</evidence>
<dbReference type="GO" id="GO:0005524">
    <property type="term" value="F:ATP binding"/>
    <property type="evidence" value="ECO:0007669"/>
    <property type="project" value="UniProtKB-UniRule"/>
</dbReference>
<name>Q0RGT9_FRAAA</name>
<dbReference type="Proteomes" id="UP000000657">
    <property type="component" value="Chromosome"/>
</dbReference>
<evidence type="ECO:0000313" key="6">
    <source>
        <dbReference type="EMBL" id="CAJ63297.1"/>
    </source>
</evidence>
<reference evidence="6 7" key="1">
    <citation type="journal article" date="2007" name="Genome Res.">
        <title>Genome characteristics of facultatively symbiotic Frankia sp. strains reflect host range and host plant biogeography.</title>
        <authorList>
            <person name="Normand P."/>
            <person name="Lapierre P."/>
            <person name="Tisa L.S."/>
            <person name="Gogarten J.P."/>
            <person name="Alloisio N."/>
            <person name="Bagnarol E."/>
            <person name="Bassi C.A."/>
            <person name="Berry A.M."/>
            <person name="Bickhart D.M."/>
            <person name="Choisne N."/>
            <person name="Couloux A."/>
            <person name="Cournoyer B."/>
            <person name="Cruveiller S."/>
            <person name="Daubin V."/>
            <person name="Demange N."/>
            <person name="Francino M.P."/>
            <person name="Goltsman E."/>
            <person name="Huang Y."/>
            <person name="Kopp O.R."/>
            <person name="Labarre L."/>
            <person name="Lapidus A."/>
            <person name="Lavire C."/>
            <person name="Marechal J."/>
            <person name="Martinez M."/>
            <person name="Mastronunzio J.E."/>
            <person name="Mullin B.C."/>
            <person name="Niemann J."/>
            <person name="Pujic P."/>
            <person name="Rawnsley T."/>
            <person name="Rouy Z."/>
            <person name="Schenowitz C."/>
            <person name="Sellstedt A."/>
            <person name="Tavares F."/>
            <person name="Tomkins J.P."/>
            <person name="Vallenet D."/>
            <person name="Valverde C."/>
            <person name="Wall L.G."/>
            <person name="Wang Y."/>
            <person name="Medigue C."/>
            <person name="Benson D.R."/>
        </authorList>
    </citation>
    <scope>NUCLEOTIDE SEQUENCE [LARGE SCALE GENOMIC DNA]</scope>
    <source>
        <strain evidence="7">DSM 45986 / CECT 9034 / ACN14a</strain>
    </source>
</reference>
<dbReference type="NCBIfam" id="NF005543">
    <property type="entry name" value="PRK07206.1"/>
    <property type="match status" value="1"/>
</dbReference>
<gene>
    <name evidence="6" type="ordered locus">FRAAL4655</name>
</gene>
<dbReference type="PANTHER" id="PTHR43585:SF2">
    <property type="entry name" value="ATP-GRASP ENZYME FSQD"/>
    <property type="match status" value="1"/>
</dbReference>
<dbReference type="HOGENOM" id="CLU_029016_3_1_11"/>
<dbReference type="PANTHER" id="PTHR43585">
    <property type="entry name" value="FUMIPYRROLE BIOSYNTHESIS PROTEIN C"/>
    <property type="match status" value="1"/>
</dbReference>
<dbReference type="STRING" id="326424.FRAAL4655"/>
<dbReference type="SUPFAM" id="SSF56059">
    <property type="entry name" value="Glutathione synthetase ATP-binding domain-like"/>
    <property type="match status" value="1"/>
</dbReference>
<evidence type="ECO:0000256" key="2">
    <source>
        <dbReference type="ARBA" id="ARBA00022741"/>
    </source>
</evidence>
<dbReference type="InterPro" id="IPR011761">
    <property type="entry name" value="ATP-grasp"/>
</dbReference>
<accession>Q0RGT9</accession>
<keyword evidence="1" id="KW-0436">Ligase</keyword>
<feature type="domain" description="ATP-grasp" evidence="5">
    <location>
        <begin position="107"/>
        <end position="306"/>
    </location>
</feature>
<dbReference type="GO" id="GO:0046872">
    <property type="term" value="F:metal ion binding"/>
    <property type="evidence" value="ECO:0007669"/>
    <property type="project" value="InterPro"/>
</dbReference>
<dbReference type="GO" id="GO:0016874">
    <property type="term" value="F:ligase activity"/>
    <property type="evidence" value="ECO:0007669"/>
    <property type="project" value="UniProtKB-KW"/>
</dbReference>
<sequence>MVDGHSTGRALVAALTRRGASCVHVQSSEDMPAFFTDGFDPTHYEACLTGAGDPARLAGELAALGVTSVVAGTESGVVLADILAHHLGLDGNHPATSAARRDKATMGRAAAEAGLTVPRTWSFTDADEARTWYARRRLTDVVVKPPSSAGSDNVWFCRTPDEVRTACTRVLAARNLYREPNPTVLVQERLRGVEYYANTVSHAGRHRIVEVWRYSKRLGPDRRPVYDHEDLVPAGSEESAPLRDFVPAVLDALGVRHGAAHTEVMITNRGPVLVESGARLGGGTLPWVVEKYCGVSQTSLLAESLLDPDRVAAFDDRTVRSLGALRNIALISRTAGTVRSLEWAARLEELPTFVALSHHLRPGEHLGATIDLPSSPGFVYLAASDPQAVDRDYRQLRALEETDLYLT</sequence>
<dbReference type="Gene3D" id="3.30.470.20">
    <property type="entry name" value="ATP-grasp fold, B domain"/>
    <property type="match status" value="1"/>
</dbReference>
<keyword evidence="3 4" id="KW-0067">ATP-binding</keyword>
<evidence type="ECO:0000313" key="7">
    <source>
        <dbReference type="Proteomes" id="UP000000657"/>
    </source>
</evidence>
<proteinExistence type="predicted"/>
<dbReference type="Pfam" id="PF13535">
    <property type="entry name" value="ATP-grasp_4"/>
    <property type="match status" value="1"/>
</dbReference>
<dbReference type="InterPro" id="IPR052032">
    <property type="entry name" value="ATP-dep_AA_Ligase"/>
</dbReference>
<dbReference type="KEGG" id="fal:FRAAL4655"/>